<reference evidence="17" key="1">
    <citation type="journal article" date="2022" name="Nat. Microbiol.">
        <title>Unique mobile elements and scalable gene flow at the prokaryote-eukaryote boundary revealed by circularized Asgard archaea genomes.</title>
        <authorList>
            <person name="Wu F."/>
            <person name="Speth D.R."/>
            <person name="Philosof A."/>
            <person name="Cremiere A."/>
            <person name="Narayanan A."/>
            <person name="Barco R.A."/>
            <person name="Connon S.A."/>
            <person name="Amend J.P."/>
            <person name="Antoshechkin I.A."/>
            <person name="Orphan V.J."/>
        </authorList>
    </citation>
    <scope>NUCLEOTIDE SEQUENCE</scope>
    <source>
        <strain evidence="17">PM71</strain>
    </source>
</reference>
<dbReference type="GO" id="GO:0000428">
    <property type="term" value="C:DNA-directed RNA polymerase complex"/>
    <property type="evidence" value="ECO:0007669"/>
    <property type="project" value="UniProtKB-KW"/>
</dbReference>
<comment type="similarity">
    <text evidence="1 13 14">Belongs to the RNA polymerase beta' chain family.</text>
</comment>
<evidence type="ECO:0000256" key="10">
    <source>
        <dbReference type="ARBA" id="ARBA00023163"/>
    </source>
</evidence>
<dbReference type="InterPro" id="IPR006592">
    <property type="entry name" value="RNA_pol_N"/>
</dbReference>
<dbReference type="GO" id="GO:0003677">
    <property type="term" value="F:DNA binding"/>
    <property type="evidence" value="ECO:0007669"/>
    <property type="project" value="UniProtKB-UniRule"/>
</dbReference>
<evidence type="ECO:0000256" key="5">
    <source>
        <dbReference type="ARBA" id="ARBA00022695"/>
    </source>
</evidence>
<keyword evidence="3 13" id="KW-0963">Cytoplasm</keyword>
<dbReference type="InterPro" id="IPR038120">
    <property type="entry name" value="Rpb1_funnel_sf"/>
</dbReference>
<keyword evidence="7 13" id="KW-0862">Zinc</keyword>
<evidence type="ECO:0000256" key="9">
    <source>
        <dbReference type="ARBA" id="ARBA00023125"/>
    </source>
</evidence>
<dbReference type="EC" id="2.7.7.6" evidence="13"/>
<evidence type="ECO:0000256" key="3">
    <source>
        <dbReference type="ARBA" id="ARBA00022490"/>
    </source>
</evidence>
<keyword evidence="2 13" id="KW-0240">DNA-directed RNA polymerase</keyword>
<dbReference type="InterPro" id="IPR007083">
    <property type="entry name" value="RNA_pol_Rpb1_4"/>
</dbReference>
<keyword evidence="15" id="KW-0175">Coiled coil</keyword>
<organism evidence="17">
    <name type="scientific">Candidatus Heimdallarchaeum aukensis</name>
    <dbReference type="NCBI Taxonomy" id="2876573"/>
    <lineage>
        <taxon>Archaea</taxon>
        <taxon>Promethearchaeati</taxon>
        <taxon>Candidatus Heimdallarchaeota</taxon>
        <taxon>Candidatus Heimdallarchaeia (ex Rinke et al. 2021) (nom. nud.)</taxon>
        <taxon>Candidatus Heimdallarchaeales</taxon>
        <taxon>Candidatus Heimdallarchaeaceae</taxon>
        <taxon>Candidatus Heimdallarchaeum</taxon>
    </lineage>
</organism>
<comment type="subunit">
    <text evidence="13">Part of the RNA polymerase complex.</text>
</comment>
<evidence type="ECO:0000256" key="1">
    <source>
        <dbReference type="ARBA" id="ARBA00006460"/>
    </source>
</evidence>
<keyword evidence="4 13" id="KW-0808">Transferase</keyword>
<feature type="binding site" evidence="13">
    <location>
        <position position="468"/>
    </location>
    <ligand>
        <name>Mg(2+)</name>
        <dbReference type="ChEBI" id="CHEBI:18420"/>
    </ligand>
</feature>
<feature type="domain" description="RNA polymerase N-terminal" evidence="16">
    <location>
        <begin position="215"/>
        <end position="520"/>
    </location>
</feature>
<evidence type="ECO:0000256" key="2">
    <source>
        <dbReference type="ARBA" id="ARBA00022478"/>
    </source>
</evidence>
<dbReference type="AlphaFoldDB" id="A0A9Y1BJB2"/>
<dbReference type="InterPro" id="IPR007066">
    <property type="entry name" value="RNA_pol_Rpb1_3"/>
</dbReference>
<proteinExistence type="inferred from homology"/>
<dbReference type="InterPro" id="IPR044893">
    <property type="entry name" value="RNA_pol_Rpb1_clamp_domain"/>
</dbReference>
<evidence type="ECO:0000256" key="11">
    <source>
        <dbReference type="ARBA" id="ARBA00048552"/>
    </source>
</evidence>
<keyword evidence="5 13" id="KW-0548">Nucleotidyltransferase</keyword>
<comment type="subcellular location">
    <subcellularLocation>
        <location evidence="13">Cytoplasm</location>
    </subcellularLocation>
</comment>
<feature type="binding site" evidence="13">
    <location>
        <position position="151"/>
    </location>
    <ligand>
        <name>Zn(2+)</name>
        <dbReference type="ChEBI" id="CHEBI:29105"/>
        <label>2</label>
    </ligand>
</feature>
<evidence type="ECO:0000313" key="17">
    <source>
        <dbReference type="EMBL" id="UJG39857.1"/>
    </source>
</evidence>
<dbReference type="FunFam" id="2.40.40.20:FF:000019">
    <property type="entry name" value="DNA-directed RNA polymerase II subunit RPB1"/>
    <property type="match status" value="1"/>
</dbReference>
<evidence type="ECO:0000256" key="14">
    <source>
        <dbReference type="RuleBase" id="RU004279"/>
    </source>
</evidence>
<dbReference type="Pfam" id="PF04998">
    <property type="entry name" value="RNA_pol_Rpb1_5"/>
    <property type="match status" value="1"/>
</dbReference>
<feature type="binding site" evidence="13">
    <location>
        <position position="106"/>
    </location>
    <ligand>
        <name>Zn(2+)</name>
        <dbReference type="ChEBI" id="CHEBI:29105"/>
        <label>2</label>
    </ligand>
</feature>
<dbReference type="PANTHER" id="PTHR19376:SF32">
    <property type="entry name" value="DNA-DIRECTED RNA POLYMERASE III SUBUNIT RPC1"/>
    <property type="match status" value="1"/>
</dbReference>
<feature type="binding site" evidence="13">
    <location>
        <position position="101"/>
    </location>
    <ligand>
        <name>Zn(2+)</name>
        <dbReference type="ChEBI" id="CHEBI:29105"/>
        <label>2</label>
    </ligand>
</feature>
<comment type="cofactor">
    <cofactor evidence="13">
        <name>Mg(2+)</name>
        <dbReference type="ChEBI" id="CHEBI:18420"/>
    </cofactor>
</comment>
<evidence type="ECO:0000256" key="13">
    <source>
        <dbReference type="HAMAP-Rule" id="MF_00863"/>
    </source>
</evidence>
<feature type="binding site" evidence="13">
    <location>
        <position position="466"/>
    </location>
    <ligand>
        <name>Mg(2+)</name>
        <dbReference type="ChEBI" id="CHEBI:18420"/>
    </ligand>
</feature>
<protein>
    <recommendedName>
        <fullName evidence="13">DNA-directed RNA polymerase subunit Rpo1N</fullName>
        <ecNumber evidence="13">2.7.7.6</ecNumber>
    </recommendedName>
    <alternativeName>
        <fullName evidence="13">DNA-directed RNA polymerase subunit A'</fullName>
    </alternativeName>
</protein>
<dbReference type="GO" id="GO:0000287">
    <property type="term" value="F:magnesium ion binding"/>
    <property type="evidence" value="ECO:0007669"/>
    <property type="project" value="UniProtKB-UniRule"/>
</dbReference>
<evidence type="ECO:0000256" key="12">
    <source>
        <dbReference type="ARBA" id="ARBA00053389"/>
    </source>
</evidence>
<dbReference type="Pfam" id="PF05000">
    <property type="entry name" value="RNA_pol_Rpb1_4"/>
    <property type="match status" value="1"/>
</dbReference>
<dbReference type="Gene3D" id="1.10.274.100">
    <property type="entry name" value="RNA polymerase Rpb1, domain 3"/>
    <property type="match status" value="1"/>
</dbReference>
<dbReference type="HAMAP" id="MF_00863">
    <property type="entry name" value="RNApol_arch_Rpo1N"/>
    <property type="match status" value="1"/>
</dbReference>
<dbReference type="GO" id="GO:0006351">
    <property type="term" value="P:DNA-templated transcription"/>
    <property type="evidence" value="ECO:0007669"/>
    <property type="project" value="UniProtKB-UniRule"/>
</dbReference>
<accession>A0A9Y1BJB2</accession>
<dbReference type="Gene3D" id="1.10.132.30">
    <property type="match status" value="1"/>
</dbReference>
<feature type="binding site" evidence="13">
    <location>
        <position position="154"/>
    </location>
    <ligand>
        <name>Zn(2+)</name>
        <dbReference type="ChEBI" id="CHEBI:29105"/>
        <label>2</label>
    </ligand>
</feature>
<dbReference type="PANTHER" id="PTHR19376">
    <property type="entry name" value="DNA-DIRECTED RNA POLYMERASE"/>
    <property type="match status" value="1"/>
</dbReference>
<dbReference type="GO" id="GO:0008270">
    <property type="term" value="F:zinc ion binding"/>
    <property type="evidence" value="ECO:0007669"/>
    <property type="project" value="UniProtKB-UniRule"/>
</dbReference>
<evidence type="ECO:0000256" key="8">
    <source>
        <dbReference type="ARBA" id="ARBA00022842"/>
    </source>
</evidence>
<dbReference type="InterPro" id="IPR012758">
    <property type="entry name" value="RPO1N"/>
</dbReference>
<dbReference type="InterPro" id="IPR000722">
    <property type="entry name" value="RNA_pol_asu"/>
</dbReference>
<dbReference type="GO" id="GO:0003899">
    <property type="term" value="F:DNA-directed RNA polymerase activity"/>
    <property type="evidence" value="ECO:0007669"/>
    <property type="project" value="UniProtKB-UniRule"/>
</dbReference>
<keyword evidence="6 13" id="KW-0479">Metal-binding</keyword>
<feature type="binding site" evidence="13">
    <location>
        <position position="61"/>
    </location>
    <ligand>
        <name>Zn(2+)</name>
        <dbReference type="ChEBI" id="CHEBI:29105"/>
        <label>1</label>
    </ligand>
</feature>
<feature type="binding site" evidence="13">
    <location>
        <position position="470"/>
    </location>
    <ligand>
        <name>Mg(2+)</name>
        <dbReference type="ChEBI" id="CHEBI:18420"/>
    </ligand>
</feature>
<dbReference type="InterPro" id="IPR007081">
    <property type="entry name" value="RNA_pol_Rpb1_5"/>
</dbReference>
<dbReference type="InterPro" id="IPR045867">
    <property type="entry name" value="DNA-dir_RpoC_beta_prime"/>
</dbReference>
<dbReference type="InterPro" id="IPR042102">
    <property type="entry name" value="RNA_pol_Rpb1_3_sf"/>
</dbReference>
<comment type="cofactor">
    <cofactor evidence="13">
        <name>Zn(2+)</name>
        <dbReference type="ChEBI" id="CHEBI:29105"/>
    </cofactor>
    <text evidence="13">Binds at least 2 Zn(2+) per subunit.</text>
</comment>
<evidence type="ECO:0000256" key="15">
    <source>
        <dbReference type="SAM" id="Coils"/>
    </source>
</evidence>
<dbReference type="EMBL" id="CP084166">
    <property type="protein sequence ID" value="UJG39857.1"/>
    <property type="molecule type" value="Genomic_DNA"/>
</dbReference>
<evidence type="ECO:0000256" key="4">
    <source>
        <dbReference type="ARBA" id="ARBA00022679"/>
    </source>
</evidence>
<keyword evidence="10 13" id="KW-0804">Transcription</keyword>
<comment type="function">
    <text evidence="14">DNA-dependent RNA polymerase catalyzes the transcription of DNA into RNA using the four ribonucleoside triphosphates as substrates.</text>
</comment>
<dbReference type="NCBIfam" id="NF006336">
    <property type="entry name" value="PRK08566.1"/>
    <property type="match status" value="1"/>
</dbReference>
<evidence type="ECO:0000256" key="7">
    <source>
        <dbReference type="ARBA" id="ARBA00022833"/>
    </source>
</evidence>
<dbReference type="Pfam" id="PF00623">
    <property type="entry name" value="RNA_pol_Rpb1_2"/>
    <property type="match status" value="1"/>
</dbReference>
<dbReference type="SMART" id="SM00663">
    <property type="entry name" value="RPOLA_N"/>
    <property type="match status" value="1"/>
</dbReference>
<comment type="function">
    <text evidence="12 13">DNA-dependent RNA polymerase (RNAP) catalyzes the transcription of DNA into RNA using the four ribonucleoside triphosphates as substrates. Forms the clamp head domain.</text>
</comment>
<dbReference type="NCBIfam" id="TIGR02390">
    <property type="entry name" value="RNA_pol_rpoA1"/>
    <property type="match status" value="1"/>
</dbReference>
<feature type="binding site" evidence="13">
    <location>
        <position position="64"/>
    </location>
    <ligand>
        <name>Zn(2+)</name>
        <dbReference type="ChEBI" id="CHEBI:29105"/>
        <label>1</label>
    </ligand>
</feature>
<keyword evidence="9 13" id="KW-0238">DNA-binding</keyword>
<sequence length="896" mass="101230">MSSEGYKIISGVQFGLLDPDTIRKLSAERIITPDTYDADGSPIDSGLMDGKLGTIDPGQRCKTCGARIGSCPGHFGHIELSRPVIHVGFNKLIYKILRASCRNPECHRILLDPSEIAEAREKLAEYREQWGEEDYELIEELMKRAAKKNVCPYCGEKQHKIRLEKPTTYFEEVEIENGQKQLNKLSPTDIHSWFKGLSDEDCELFGINPKYARPEWMILEVLPVPPVSVRPSITLENGIRSEDDLTHKLVDIIRINQRLLENREAGAPQLIVEDLWELLQYHVSTYFDNEISGIPPARHRSGRALRTLTQRLKGKEGRFRSNLSGKRVDFSARTVISPDPLLSINEVGVPKDIAEILTVPQRVTEWNIEEMKELVLKGPKSFPGANYIIRPDGRRVDLRYARNLQAAADSIKPEFIIERHLRDGDIVLFNRQPSLHRMSIMAHEVKVVPYKTFRLTLPVCRPYNADFDGDEMNLHVPQSEEAQAEARILMRVQEQISTPRYGGPIIGAIQDFITSAYFLTRKDAKYTRSEVSQLITAAGLEKLPKPDLKSEDGKDLWSGKALFSALLPEDFNFTMKNKLCEEHETCMKQKCPNEAYIFIKNGQLKSGIIDKKAFGAEVPDSVLHRILKEYGADITRKFLDNVTRLLITNITLRGFSMSASNVDIPAKAEKQIEKILKKAKEEVNKLIEQYKNGTLERQPGRTEEETLEAKIMETLSKARDDSSKVSSQYLDPDNEALIMAKTGARGNMLNLGQMSACVGQQAVRGQRIVRGYRNRVLPFFKKDDLSAEAHGFVDSSFRKGLNPIEFFMHACGGREGLVDTAVRTSQSGYMQRRLVNALQDISSCYDNTVRNATGEIVQFTYGEDNVDPAKSDHGKAVNVKLIVNKILETFSEEGEE</sequence>
<dbReference type="GO" id="GO:0005737">
    <property type="term" value="C:cytoplasm"/>
    <property type="evidence" value="ECO:0007669"/>
    <property type="project" value="UniProtKB-SubCell"/>
</dbReference>
<dbReference type="SUPFAM" id="SSF64484">
    <property type="entry name" value="beta and beta-prime subunits of DNA dependent RNA-polymerase"/>
    <property type="match status" value="1"/>
</dbReference>
<dbReference type="Gene3D" id="6.10.250.2940">
    <property type="match status" value="1"/>
</dbReference>
<dbReference type="Gene3D" id="3.30.1490.180">
    <property type="entry name" value="RNA polymerase ii"/>
    <property type="match status" value="1"/>
</dbReference>
<dbReference type="InterPro" id="IPR007080">
    <property type="entry name" value="RNA_pol_Rpb1_1"/>
</dbReference>
<dbReference type="Gene3D" id="6.20.50.80">
    <property type="match status" value="1"/>
</dbReference>
<evidence type="ECO:0000256" key="6">
    <source>
        <dbReference type="ARBA" id="ARBA00022723"/>
    </source>
</evidence>
<dbReference type="CDD" id="cd02582">
    <property type="entry name" value="RNAP_archeal_A"/>
    <property type="match status" value="1"/>
</dbReference>
<gene>
    <name evidence="13" type="primary">rpo1N</name>
    <name evidence="13" type="synonym">rpoA1</name>
    <name evidence="17" type="ORF">K9W45_08320</name>
</gene>
<name>A0A9Y1BJB2_9ARCH</name>
<dbReference type="Gene3D" id="4.10.860.120">
    <property type="entry name" value="RNA polymerase II, clamp domain"/>
    <property type="match status" value="2"/>
</dbReference>
<feature type="binding site" evidence="13">
    <location>
        <position position="71"/>
    </location>
    <ligand>
        <name>Zn(2+)</name>
        <dbReference type="ChEBI" id="CHEBI:29105"/>
        <label>1</label>
    </ligand>
</feature>
<feature type="binding site" evidence="13">
    <location>
        <position position="74"/>
    </location>
    <ligand>
        <name>Zn(2+)</name>
        <dbReference type="ChEBI" id="CHEBI:29105"/>
        <label>1</label>
    </ligand>
</feature>
<dbReference type="Proteomes" id="UP001201020">
    <property type="component" value="Chromosome"/>
</dbReference>
<dbReference type="Gene3D" id="2.40.40.20">
    <property type="match status" value="1"/>
</dbReference>
<dbReference type="Pfam" id="PF04997">
    <property type="entry name" value="RNA_pol_Rpb1_1"/>
    <property type="match status" value="1"/>
</dbReference>
<comment type="catalytic activity">
    <reaction evidence="11 13 14">
        <text>RNA(n) + a ribonucleoside 5'-triphosphate = RNA(n+1) + diphosphate</text>
        <dbReference type="Rhea" id="RHEA:21248"/>
        <dbReference type="Rhea" id="RHEA-COMP:14527"/>
        <dbReference type="Rhea" id="RHEA-COMP:17342"/>
        <dbReference type="ChEBI" id="CHEBI:33019"/>
        <dbReference type="ChEBI" id="CHEBI:61557"/>
        <dbReference type="ChEBI" id="CHEBI:140395"/>
        <dbReference type="EC" id="2.7.7.6"/>
    </reaction>
</comment>
<feature type="coiled-coil region" evidence="15">
    <location>
        <begin position="669"/>
        <end position="696"/>
    </location>
</feature>
<keyword evidence="8 13" id="KW-0460">Magnesium</keyword>
<dbReference type="Pfam" id="PF04983">
    <property type="entry name" value="RNA_pol_Rpb1_3"/>
    <property type="match status" value="1"/>
</dbReference>
<evidence type="ECO:0000259" key="16">
    <source>
        <dbReference type="SMART" id="SM00663"/>
    </source>
</evidence>